<dbReference type="GO" id="GO:0085020">
    <property type="term" value="P:protein K6-linked ubiquitination"/>
    <property type="evidence" value="ECO:0007669"/>
    <property type="project" value="TreeGrafter"/>
</dbReference>
<dbReference type="GO" id="GO:0004842">
    <property type="term" value="F:ubiquitin-protein transferase activity"/>
    <property type="evidence" value="ECO:0007669"/>
    <property type="project" value="TreeGrafter"/>
</dbReference>
<comment type="caution">
    <text evidence="7">The sequence shown here is derived from an EMBL/GenBank/DDBJ whole genome shotgun (WGS) entry which is preliminary data.</text>
</comment>
<organism evidence="7 8">
    <name type="scientific">Symbiodinium microadriaticum</name>
    <name type="common">Dinoflagellate</name>
    <name type="synonym">Zooxanthella microadriatica</name>
    <dbReference type="NCBI Taxonomy" id="2951"/>
    <lineage>
        <taxon>Eukaryota</taxon>
        <taxon>Sar</taxon>
        <taxon>Alveolata</taxon>
        <taxon>Dinophyceae</taxon>
        <taxon>Suessiales</taxon>
        <taxon>Symbiodiniaceae</taxon>
        <taxon>Symbiodinium</taxon>
    </lineage>
</organism>
<evidence type="ECO:0000256" key="2">
    <source>
        <dbReference type="ARBA" id="ARBA00023043"/>
    </source>
</evidence>
<name>A0A1Q9DVG4_SYMMI</name>
<protein>
    <submittedName>
        <fullName evidence="7">Uncharacterized protein</fullName>
    </submittedName>
</protein>
<evidence type="ECO:0000256" key="3">
    <source>
        <dbReference type="PROSITE-ProRule" id="PRU00023"/>
    </source>
</evidence>
<dbReference type="SUPFAM" id="SSF117281">
    <property type="entry name" value="Kelch motif"/>
    <property type="match status" value="1"/>
</dbReference>
<keyword evidence="6" id="KW-0472">Membrane</keyword>
<dbReference type="Proteomes" id="UP000186817">
    <property type="component" value="Unassembled WGS sequence"/>
</dbReference>
<feature type="compositionally biased region" description="Basic and acidic residues" evidence="5">
    <location>
        <begin position="932"/>
        <end position="942"/>
    </location>
</feature>
<evidence type="ECO:0000256" key="1">
    <source>
        <dbReference type="ARBA" id="ARBA00022737"/>
    </source>
</evidence>
<gene>
    <name evidence="7" type="ORF">AK812_SmicGene18308</name>
</gene>
<evidence type="ECO:0000313" key="8">
    <source>
        <dbReference type="Proteomes" id="UP000186817"/>
    </source>
</evidence>
<sequence>MGEGSSVRSYLFRVCAPFVSSVRSPVRFEAELLRCTNNLAVQHSHHHELHVNINHISHRQQHFRYADNLDRHFQHRHFVTVTTTTATGGWVAVAYPQVPDWVLWIFAIFVAVLVLPVCIVSFRYHLYREVVVPVTIQERLPSKARQANTRSLQLQIARAPASEQPVPFGPIARLSVRTMASMRVHERLPQRPGVSLVRSTPCPRLVPEFSAGAVQSCSRRVLRCPASLAVTLRPKTLERQGCHSATRERAICRRMTLPGSSPAASGKTATGAHLAARAHCGFAEQTPCAAGSRVTRVACGNACENASAEGLRRRDLQHDDKKHLPTESRPSVPRAEARLVHELHGDRMHRKSSISDRATTALGSYESARKLKWKRDVQTTLTCEQLRTTLGLRTRESERVTAVSERGADGGRAASAGVGRGWLLPFADVECLDFLWCPEEEEEALERACTEENTRLEEERQRQEVPYKTALPLMIVGICWQTFAKLHLWQEQAKAEEEQAKAEEEILWRRQEQTIAHQDLRRELTRLQRQGCPSCRQPELWFPKRNYQEVGLPERQRVAWDSDGGYLDEYSVLAGGWNGANWLSDPWSYEVPYKEWQQLNISPAPMARSQHVAVWDKAGQRVWLHGGYGTGLFGDLWTLGRGRSSVWAEVTFAGGLVHLRRLQRDPLRRPFGISGDHYLDYTLQDKFFNSLDLQLHHHKLQLHSLPDKYFTHTVVKYHRKHQLKQPFHQHQQQLHDVKLEHHMQQQYRALRVPRRVLPLQAAVLLQAASLALQHPAPPPPRVSLQHQAHLARPQHFRYADNLDRHFQHTLFNHDKFGSSWVLWIFAIFVAVFVLPVSIVSFRCHLYREVVVPVTIQERLPFRAPQPVDPPRLCMTSWVLLTLPVLSITSPPPPVAVHSGAARISIRLRSDMRRVLRCPDSLAVTLRPKTLERLEPRSKRQDSDGCPISPPVHTAALPSRLRLRLVPESPEWPVATRLRRRDLQHDDKKHLPTESRPSVPRAEARLVHEIASQSLQAASNAMPRAGEKRGDFAMTGVLAPLSASAAGATKLPKTMKASTHEGNKESADANTRVQMVLPVSVRFKLSRQVTKLLELARSGDLEAFKAIAEAGEEWRGVEGPQAIPSSEAGVLVPDRSKTFINCSDIRRRTALMYASAIGSRDVAGVEYLLSQVDVNAMDDMLKTALHHAALHSKAEISRLLLRAGAMIDARDHNGCTACSQAEPEKMKMQGPDSKTARTQDLSVWNCRAALRAELRR</sequence>
<evidence type="ECO:0000313" key="7">
    <source>
        <dbReference type="EMBL" id="OLP99162.1"/>
    </source>
</evidence>
<keyword evidence="2 3" id="KW-0040">ANK repeat</keyword>
<dbReference type="Pfam" id="PF12796">
    <property type="entry name" value="Ank_2"/>
    <property type="match status" value="1"/>
</dbReference>
<accession>A0A1Q9DVG4</accession>
<keyword evidence="8" id="KW-1185">Reference proteome</keyword>
<keyword evidence="6" id="KW-1133">Transmembrane helix</keyword>
<dbReference type="OrthoDB" id="448560at2759"/>
<reference evidence="7 8" key="1">
    <citation type="submission" date="2016-02" db="EMBL/GenBank/DDBJ databases">
        <title>Genome analysis of coral dinoflagellate symbionts highlights evolutionary adaptations to a symbiotic lifestyle.</title>
        <authorList>
            <person name="Aranda M."/>
            <person name="Li Y."/>
            <person name="Liew Y.J."/>
            <person name="Baumgarten S."/>
            <person name="Simakov O."/>
            <person name="Wilson M."/>
            <person name="Piel J."/>
            <person name="Ashoor H."/>
            <person name="Bougouffa S."/>
            <person name="Bajic V.B."/>
            <person name="Ryu T."/>
            <person name="Ravasi T."/>
            <person name="Bayer T."/>
            <person name="Micklem G."/>
            <person name="Kim H."/>
            <person name="Bhak J."/>
            <person name="Lajeunesse T.C."/>
            <person name="Voolstra C.R."/>
        </authorList>
    </citation>
    <scope>NUCLEOTIDE SEQUENCE [LARGE SCALE GENOMIC DNA]</scope>
    <source>
        <strain evidence="7 8">CCMP2467</strain>
    </source>
</reference>
<dbReference type="SUPFAM" id="SSF48403">
    <property type="entry name" value="Ankyrin repeat"/>
    <property type="match status" value="1"/>
</dbReference>
<feature type="transmembrane region" description="Helical" evidence="6">
    <location>
        <begin position="820"/>
        <end position="841"/>
    </location>
</feature>
<feature type="transmembrane region" description="Helical" evidence="6">
    <location>
        <begin position="78"/>
        <end position="95"/>
    </location>
</feature>
<feature type="repeat" description="ANK" evidence="3">
    <location>
        <begin position="1179"/>
        <end position="1211"/>
    </location>
</feature>
<feature type="region of interest" description="Disordered" evidence="5">
    <location>
        <begin position="932"/>
        <end position="952"/>
    </location>
</feature>
<dbReference type="PANTHER" id="PTHR24171">
    <property type="entry name" value="ANKYRIN REPEAT DOMAIN-CONTAINING PROTEIN 39-RELATED"/>
    <property type="match status" value="1"/>
</dbReference>
<feature type="coiled-coil region" evidence="4">
    <location>
        <begin position="486"/>
        <end position="530"/>
    </location>
</feature>
<feature type="region of interest" description="Disordered" evidence="5">
    <location>
        <begin position="310"/>
        <end position="333"/>
    </location>
</feature>
<feature type="transmembrane region" description="Helical" evidence="6">
    <location>
        <begin position="101"/>
        <end position="122"/>
    </location>
</feature>
<dbReference type="AlphaFoldDB" id="A0A1Q9DVG4"/>
<feature type="compositionally biased region" description="Basic and acidic residues" evidence="5">
    <location>
        <begin position="980"/>
        <end position="992"/>
    </location>
</feature>
<dbReference type="Gene3D" id="1.25.40.20">
    <property type="entry name" value="Ankyrin repeat-containing domain"/>
    <property type="match status" value="1"/>
</dbReference>
<keyword evidence="4" id="KW-0175">Coiled coil</keyword>
<dbReference type="PROSITE" id="PS50088">
    <property type="entry name" value="ANK_REPEAT"/>
    <property type="match status" value="1"/>
</dbReference>
<dbReference type="InterPro" id="IPR002110">
    <property type="entry name" value="Ankyrin_rpt"/>
</dbReference>
<dbReference type="PANTHER" id="PTHR24171:SF8">
    <property type="entry name" value="BRCA1-ASSOCIATED RING DOMAIN PROTEIN 1"/>
    <property type="match status" value="1"/>
</dbReference>
<feature type="region of interest" description="Disordered" evidence="5">
    <location>
        <begin position="978"/>
        <end position="1000"/>
    </location>
</feature>
<dbReference type="InterPro" id="IPR036770">
    <property type="entry name" value="Ankyrin_rpt-contain_sf"/>
</dbReference>
<evidence type="ECO:0000256" key="5">
    <source>
        <dbReference type="SAM" id="MobiDB-lite"/>
    </source>
</evidence>
<feature type="compositionally biased region" description="Basic and acidic residues" evidence="5">
    <location>
        <begin position="310"/>
        <end position="326"/>
    </location>
</feature>
<evidence type="ECO:0000256" key="4">
    <source>
        <dbReference type="SAM" id="Coils"/>
    </source>
</evidence>
<proteinExistence type="predicted"/>
<dbReference type="InterPro" id="IPR015915">
    <property type="entry name" value="Kelch-typ_b-propeller"/>
</dbReference>
<dbReference type="PROSITE" id="PS50297">
    <property type="entry name" value="ANK_REP_REGION"/>
    <property type="match status" value="1"/>
</dbReference>
<keyword evidence="1" id="KW-0677">Repeat</keyword>
<keyword evidence="6" id="KW-0812">Transmembrane</keyword>
<evidence type="ECO:0000256" key="6">
    <source>
        <dbReference type="SAM" id="Phobius"/>
    </source>
</evidence>
<dbReference type="Gene3D" id="2.120.10.80">
    <property type="entry name" value="Kelch-type beta propeller"/>
    <property type="match status" value="1"/>
</dbReference>
<dbReference type="EMBL" id="LSRX01000372">
    <property type="protein sequence ID" value="OLP99162.1"/>
    <property type="molecule type" value="Genomic_DNA"/>
</dbReference>
<dbReference type="SMART" id="SM00248">
    <property type="entry name" value="ANK"/>
    <property type="match status" value="2"/>
</dbReference>